<name>A0A170PQR5_9ZZZZ</name>
<dbReference type="EMBL" id="CZRL01000032">
    <property type="protein sequence ID" value="CUS50605.1"/>
    <property type="molecule type" value="Genomic_DNA"/>
</dbReference>
<organism evidence="1">
    <name type="scientific">hydrothermal vent metagenome</name>
    <dbReference type="NCBI Taxonomy" id="652676"/>
    <lineage>
        <taxon>unclassified sequences</taxon>
        <taxon>metagenomes</taxon>
        <taxon>ecological metagenomes</taxon>
    </lineage>
</organism>
<sequence>MRAFLFLTGHRQKIEYVIDFLRASLKHLLCESADHPQVEDY</sequence>
<dbReference type="AlphaFoldDB" id="A0A170PQR5"/>
<reference evidence="1" key="1">
    <citation type="submission" date="2015-10" db="EMBL/GenBank/DDBJ databases">
        <authorList>
            <person name="Gilbert D.G."/>
        </authorList>
    </citation>
    <scope>NUCLEOTIDE SEQUENCE</scope>
</reference>
<proteinExistence type="predicted"/>
<gene>
    <name evidence="1" type="ORF">MGWOODY_XGa150</name>
</gene>
<accession>A0A170PQR5</accession>
<evidence type="ECO:0000313" key="1">
    <source>
        <dbReference type="EMBL" id="CUS50605.1"/>
    </source>
</evidence>
<protein>
    <submittedName>
        <fullName evidence="1">Uncharacterized protein</fullName>
    </submittedName>
</protein>